<keyword evidence="3" id="KW-0472">Membrane</keyword>
<dbReference type="AlphaFoldDB" id="A0A448WCQ8"/>
<evidence type="ECO:0000313" key="4">
    <source>
        <dbReference type="EMBL" id="VEL08560.1"/>
    </source>
</evidence>
<dbReference type="OrthoDB" id="6270239at2759"/>
<reference evidence="4" key="1">
    <citation type="submission" date="2018-11" db="EMBL/GenBank/DDBJ databases">
        <authorList>
            <consortium name="Pathogen Informatics"/>
        </authorList>
    </citation>
    <scope>NUCLEOTIDE SEQUENCE</scope>
</reference>
<evidence type="ECO:0000256" key="1">
    <source>
        <dbReference type="ARBA" id="ARBA00020581"/>
    </source>
</evidence>
<keyword evidence="5" id="KW-1185">Reference proteome</keyword>
<evidence type="ECO:0000256" key="2">
    <source>
        <dbReference type="ARBA" id="ARBA00033107"/>
    </source>
</evidence>
<keyword evidence="3" id="KW-1133">Transmembrane helix</keyword>
<comment type="caution">
    <text evidence="4">The sequence shown here is derived from an EMBL/GenBank/DDBJ whole genome shotgun (WGS) entry which is preliminary data.</text>
</comment>
<dbReference type="InterPro" id="IPR036191">
    <property type="entry name" value="RRF_sf"/>
</dbReference>
<accession>A0A448WCQ8</accession>
<dbReference type="EMBL" id="CAAALY010004266">
    <property type="protein sequence ID" value="VEL08560.1"/>
    <property type="molecule type" value="Genomic_DNA"/>
</dbReference>
<organism evidence="4 5">
    <name type="scientific">Protopolystoma xenopodis</name>
    <dbReference type="NCBI Taxonomy" id="117903"/>
    <lineage>
        <taxon>Eukaryota</taxon>
        <taxon>Metazoa</taxon>
        <taxon>Spiralia</taxon>
        <taxon>Lophotrochozoa</taxon>
        <taxon>Platyhelminthes</taxon>
        <taxon>Monogenea</taxon>
        <taxon>Polyopisthocotylea</taxon>
        <taxon>Polystomatidea</taxon>
        <taxon>Polystomatidae</taxon>
        <taxon>Protopolystoma</taxon>
    </lineage>
</organism>
<sequence>MQRAICLIFGRLVRSPSLFFLPSLPFIPICWAPLYITPTLASIRFKSKGSSKSGTVTAGHVPKAVREYLQEEAMLQEYGKVLKNFAETIVRKLNLRVSPEMLYDIQIHNHKNLHLGEIAKFVRQNKQVELLDGVGSHTDSTLVIVDVSARPELVLDVKASIMHFLEQIGLPRESLQSAGPTSFAVSIGGIVTRERRQEMIKHGKELLNHSKREMDKVYQKYDKLARGAITSKASIKETDIFNAREYFKHCVKEYHERANILWTKQEAELSG</sequence>
<keyword evidence="3" id="KW-0812">Transmembrane</keyword>
<evidence type="ECO:0000256" key="3">
    <source>
        <dbReference type="SAM" id="Phobius"/>
    </source>
</evidence>
<gene>
    <name evidence="4" type="ORF">PXEA_LOCUS2000</name>
</gene>
<proteinExistence type="predicted"/>
<feature type="transmembrane region" description="Helical" evidence="3">
    <location>
        <begin position="19"/>
        <end position="43"/>
    </location>
</feature>
<protein>
    <recommendedName>
        <fullName evidence="1">Ribosome-recycling factor, mitochondrial</fullName>
    </recommendedName>
    <alternativeName>
        <fullName evidence="2">Ribosome-releasing factor, mitochondrial</fullName>
    </alternativeName>
</protein>
<evidence type="ECO:0000313" key="5">
    <source>
        <dbReference type="Proteomes" id="UP000784294"/>
    </source>
</evidence>
<dbReference type="Proteomes" id="UP000784294">
    <property type="component" value="Unassembled WGS sequence"/>
</dbReference>
<name>A0A448WCQ8_9PLAT</name>
<dbReference type="Gene3D" id="1.10.132.20">
    <property type="entry name" value="Ribosome-recycling factor"/>
    <property type="match status" value="1"/>
</dbReference>